<feature type="compositionally biased region" description="Basic and acidic residues" evidence="2">
    <location>
        <begin position="202"/>
        <end position="213"/>
    </location>
</feature>
<comment type="caution">
    <text evidence="4">The sequence shown here is derived from an EMBL/GenBank/DDBJ whole genome shotgun (WGS) entry which is preliminary data.</text>
</comment>
<feature type="compositionally biased region" description="Low complexity" evidence="2">
    <location>
        <begin position="248"/>
        <end position="265"/>
    </location>
</feature>
<accession>A0AAV1IBI7</accession>
<protein>
    <submittedName>
        <fullName evidence="4">Uncharacterized protein</fullName>
    </submittedName>
</protein>
<dbReference type="PROSITE" id="PS50005">
    <property type="entry name" value="TPR"/>
    <property type="match status" value="1"/>
</dbReference>
<feature type="repeat" description="TPR" evidence="1">
    <location>
        <begin position="157"/>
        <end position="190"/>
    </location>
</feature>
<keyword evidence="5" id="KW-1185">Reference proteome</keyword>
<keyword evidence="3" id="KW-1133">Transmembrane helix</keyword>
<dbReference type="AlphaFoldDB" id="A0AAV1IBI7"/>
<feature type="region of interest" description="Disordered" evidence="2">
    <location>
        <begin position="337"/>
        <end position="380"/>
    </location>
</feature>
<feature type="compositionally biased region" description="Polar residues" evidence="2">
    <location>
        <begin position="214"/>
        <end position="230"/>
    </location>
</feature>
<dbReference type="PANTHER" id="PTHR48433">
    <property type="entry name" value="OUTER ENVELOPE PROTEIN 61-LIKE"/>
    <property type="match status" value="1"/>
</dbReference>
<feature type="compositionally biased region" description="Low complexity" evidence="2">
    <location>
        <begin position="337"/>
        <end position="372"/>
    </location>
</feature>
<dbReference type="SUPFAM" id="SSF48452">
    <property type="entry name" value="TPR-like"/>
    <property type="match status" value="1"/>
</dbReference>
<sequence>MMNPEMMKMAMEQMSRMTPQQMADMQRQMASLPPGFVQQQMASLNSMPPEVLQQRMREANAVEPQGQGHHTSVSSPHEQQERLKEEGNQLFSAGKYLEAAAKYERVKSDLEGHADSEAAALRQKCMLNLASCCLKMCQHDKCIQQCSEVLQSNPGERKALYRRGQSYSALKQFSAAIADLQAAVERSPEDEKAMIRQKLHEAQDRLQRRREASVQESGAEQETGSSNEPTKVQAAVPVPAQAALQVPLEKAPAPSTTAASSSQTPGMSVQSMQQTLQMISENPSMMAEMRNTLAAMSPEQMQAAAKMTGMPEAPSFDPQAMRQAVDMMASMRPEALQQMASMAASQQMPSMSSAQDEGVQQQQQQSSSSQVQAADPKQALQAMQANPEMMKQAVDMMGQMGPEQMASMMGSMSPGMPGGQPDPSAMAGLLADPKSRELVRQMMSNIDPQQLAAMSKASGQALTPEQAETLSAQMRNMSDAQMDKLLSAASWIQNAFGGLQAVKRKVMENRLLALAIITLLLAIFLRWLGLL</sequence>
<proteinExistence type="predicted"/>
<dbReference type="EMBL" id="CAUYUE010000010">
    <property type="protein sequence ID" value="CAK0784226.1"/>
    <property type="molecule type" value="Genomic_DNA"/>
</dbReference>
<dbReference type="Proteomes" id="UP001314263">
    <property type="component" value="Unassembled WGS sequence"/>
</dbReference>
<feature type="region of interest" description="Disordered" evidence="2">
    <location>
        <begin position="61"/>
        <end position="84"/>
    </location>
</feature>
<dbReference type="SMART" id="SM00028">
    <property type="entry name" value="TPR"/>
    <property type="match status" value="2"/>
</dbReference>
<keyword evidence="1" id="KW-0802">TPR repeat</keyword>
<dbReference type="InterPro" id="IPR019734">
    <property type="entry name" value="TPR_rpt"/>
</dbReference>
<feature type="region of interest" description="Disordered" evidence="2">
    <location>
        <begin position="248"/>
        <end position="272"/>
    </location>
</feature>
<feature type="transmembrane region" description="Helical" evidence="3">
    <location>
        <begin position="511"/>
        <end position="529"/>
    </location>
</feature>
<gene>
    <name evidence="4" type="ORF">CVIRNUC_007430</name>
</gene>
<dbReference type="PANTHER" id="PTHR48433:SF1">
    <property type="entry name" value="OUTER ENVELOPE PROTEIN 61-LIKE"/>
    <property type="match status" value="1"/>
</dbReference>
<evidence type="ECO:0000256" key="2">
    <source>
        <dbReference type="SAM" id="MobiDB-lite"/>
    </source>
</evidence>
<keyword evidence="3" id="KW-0812">Transmembrane</keyword>
<reference evidence="4 5" key="1">
    <citation type="submission" date="2023-10" db="EMBL/GenBank/DDBJ databases">
        <authorList>
            <person name="Maclean D."/>
            <person name="Macfadyen A."/>
        </authorList>
    </citation>
    <scope>NUCLEOTIDE SEQUENCE [LARGE SCALE GENOMIC DNA]</scope>
</reference>
<name>A0AAV1IBI7_9CHLO</name>
<dbReference type="Gene3D" id="1.25.40.10">
    <property type="entry name" value="Tetratricopeptide repeat domain"/>
    <property type="match status" value="1"/>
</dbReference>
<evidence type="ECO:0000313" key="4">
    <source>
        <dbReference type="EMBL" id="CAK0784226.1"/>
    </source>
</evidence>
<evidence type="ECO:0000256" key="1">
    <source>
        <dbReference type="PROSITE-ProRule" id="PRU00339"/>
    </source>
</evidence>
<evidence type="ECO:0000313" key="5">
    <source>
        <dbReference type="Proteomes" id="UP001314263"/>
    </source>
</evidence>
<keyword evidence="3" id="KW-0472">Membrane</keyword>
<feature type="region of interest" description="Disordered" evidence="2">
    <location>
        <begin position="202"/>
        <end position="231"/>
    </location>
</feature>
<feature type="compositionally biased region" description="Polar residues" evidence="2">
    <location>
        <begin position="68"/>
        <end position="77"/>
    </location>
</feature>
<dbReference type="InterPro" id="IPR053319">
    <property type="entry name" value="OEP61"/>
</dbReference>
<evidence type="ECO:0000256" key="3">
    <source>
        <dbReference type="SAM" id="Phobius"/>
    </source>
</evidence>
<organism evidence="4 5">
    <name type="scientific">Coccomyxa viridis</name>
    <dbReference type="NCBI Taxonomy" id="1274662"/>
    <lineage>
        <taxon>Eukaryota</taxon>
        <taxon>Viridiplantae</taxon>
        <taxon>Chlorophyta</taxon>
        <taxon>core chlorophytes</taxon>
        <taxon>Trebouxiophyceae</taxon>
        <taxon>Trebouxiophyceae incertae sedis</taxon>
        <taxon>Coccomyxaceae</taxon>
        <taxon>Coccomyxa</taxon>
    </lineage>
</organism>
<dbReference type="InterPro" id="IPR011990">
    <property type="entry name" value="TPR-like_helical_dom_sf"/>
</dbReference>